<evidence type="ECO:0000313" key="1">
    <source>
        <dbReference type="EMBL" id="KAH3777881.1"/>
    </source>
</evidence>
<dbReference type="InterPro" id="IPR027417">
    <property type="entry name" value="P-loop_NTPase"/>
</dbReference>
<protein>
    <recommendedName>
        <fullName evidence="3">NACHT domain-containing protein</fullName>
    </recommendedName>
</protein>
<dbReference type="Proteomes" id="UP000828390">
    <property type="component" value="Unassembled WGS sequence"/>
</dbReference>
<organism evidence="1 2">
    <name type="scientific">Dreissena polymorpha</name>
    <name type="common">Zebra mussel</name>
    <name type="synonym">Mytilus polymorpha</name>
    <dbReference type="NCBI Taxonomy" id="45954"/>
    <lineage>
        <taxon>Eukaryota</taxon>
        <taxon>Metazoa</taxon>
        <taxon>Spiralia</taxon>
        <taxon>Lophotrochozoa</taxon>
        <taxon>Mollusca</taxon>
        <taxon>Bivalvia</taxon>
        <taxon>Autobranchia</taxon>
        <taxon>Heteroconchia</taxon>
        <taxon>Euheterodonta</taxon>
        <taxon>Imparidentia</taxon>
        <taxon>Neoheterodontei</taxon>
        <taxon>Myida</taxon>
        <taxon>Dreissenoidea</taxon>
        <taxon>Dreissenidae</taxon>
        <taxon>Dreissena</taxon>
    </lineage>
</organism>
<evidence type="ECO:0000313" key="2">
    <source>
        <dbReference type="Proteomes" id="UP000828390"/>
    </source>
</evidence>
<reference evidence="1" key="2">
    <citation type="submission" date="2020-11" db="EMBL/GenBank/DDBJ databases">
        <authorList>
            <person name="McCartney M.A."/>
            <person name="Auch B."/>
            <person name="Kono T."/>
            <person name="Mallez S."/>
            <person name="Becker A."/>
            <person name="Gohl D.M."/>
            <person name="Silverstein K.A.T."/>
            <person name="Koren S."/>
            <person name="Bechman K.B."/>
            <person name="Herman A."/>
            <person name="Abrahante J.E."/>
            <person name="Garbe J."/>
        </authorList>
    </citation>
    <scope>NUCLEOTIDE SEQUENCE</scope>
    <source>
        <strain evidence="1">Duluth1</strain>
        <tissue evidence="1">Whole animal</tissue>
    </source>
</reference>
<proteinExistence type="predicted"/>
<dbReference type="EMBL" id="JAIWYP010000009">
    <property type="protein sequence ID" value="KAH3777881.1"/>
    <property type="molecule type" value="Genomic_DNA"/>
</dbReference>
<dbReference type="SUPFAM" id="SSF48403">
    <property type="entry name" value="Ankyrin repeat"/>
    <property type="match status" value="1"/>
</dbReference>
<dbReference type="Pfam" id="PF15112">
    <property type="entry name" value="DUF4559"/>
    <property type="match status" value="1"/>
</dbReference>
<sequence>MTMAATTNIFKDRETNNWFKACIALNVTKEGLTNFVEMTMKKVHAAIGSSCGQYYIEQVKLGIISYHRFKGPSWKNTNEQGWKSNWWDIAKCYLPPQGYAYVSSVQESDFNAVINIILNCTDFENYLSPSWLSPPPPDQQCPLEKVRQIGRNVRHSANCKTTDAELQDYFQILTRLLADPVCLAHDTSANIALNRLTDLQNDRLPLTEFGNLIQEFKQAIERVKDAAEEEFSEKAKHTLEKGFNKIKEAMKDSEEMIGKKMDENIQTLYDRTEYCKQRIGDQTSKAEHTIQTKTCVSITQIDTLTKSSVQLIEDHTRVNIERMQLKIDDKAEEDYERGLEVIKGRQVIESATMEGRDAVISATEASVTEIKATVIKGQQVVESATIKGHDAVSSATETGVTEVKATVIKGQWAIESATMEGHDAVTSATKACVTEVNATMIKGQQVVESATMEGRDAVIFATEAGVTEVKATVIKGEWVIESATMEGHDAVTSATEAGVTEVKATVIKGQRVVESATMEGHDAVSSATEAGVTEVRTTVIKGQQVIESAKIEGNDAITSATEAGVTEVKTTVNKGQWVIESATMEGHDAVTSATEAGVTEVNVTVIKGQGVVESATMEGHDALTSATEAGVTEVKATVIKGQRVIESATMEGCDAVTSATEAGVTELSKQAKTLLADLTKDSIGIKTQKEDTDFEMQCNDLLRRLIDHYRHSVICVPLSTLDTSLNKRIQDIYATPKIHKMKIEKDGKRVQQEQIHKYSDCFSGGLSRIYLQGEPGSGKSYFATKLVHDWCNVHAPIVKSTKEQKMFGDVDTLQKFRVLVFISLRDSREQTHVTRMIETQLIHKMYPEDEWESAYKLVLKILKNVMYLIIQDGLDEWPCIESLPVMDGIPKDQCIVLTTSRPWKLADKRISNLQIDILLGLEGISNPKEFNENIL</sequence>
<name>A0A9D4EFV7_DREPO</name>
<evidence type="ECO:0008006" key="3">
    <source>
        <dbReference type="Google" id="ProtNLM"/>
    </source>
</evidence>
<dbReference type="SUPFAM" id="SSF52540">
    <property type="entry name" value="P-loop containing nucleoside triphosphate hydrolases"/>
    <property type="match status" value="1"/>
</dbReference>
<gene>
    <name evidence="1" type="ORF">DPMN_179329</name>
</gene>
<accession>A0A9D4EFV7</accession>
<dbReference type="InterPro" id="IPR027897">
    <property type="entry name" value="DUF4559"/>
</dbReference>
<dbReference type="PANTHER" id="PTHR46844:SF1">
    <property type="entry name" value="SLR5058 PROTEIN"/>
    <property type="match status" value="1"/>
</dbReference>
<dbReference type="AlphaFoldDB" id="A0A9D4EFV7"/>
<dbReference type="PANTHER" id="PTHR46844">
    <property type="entry name" value="SLR5058 PROTEIN"/>
    <property type="match status" value="1"/>
</dbReference>
<dbReference type="InterPro" id="IPR036770">
    <property type="entry name" value="Ankyrin_rpt-contain_sf"/>
</dbReference>
<comment type="caution">
    <text evidence="1">The sequence shown here is derived from an EMBL/GenBank/DDBJ whole genome shotgun (WGS) entry which is preliminary data.</text>
</comment>
<reference evidence="1" key="1">
    <citation type="journal article" date="2019" name="bioRxiv">
        <title>The Genome of the Zebra Mussel, Dreissena polymorpha: A Resource for Invasive Species Research.</title>
        <authorList>
            <person name="McCartney M.A."/>
            <person name="Auch B."/>
            <person name="Kono T."/>
            <person name="Mallez S."/>
            <person name="Zhang Y."/>
            <person name="Obille A."/>
            <person name="Becker A."/>
            <person name="Abrahante J.E."/>
            <person name="Garbe J."/>
            <person name="Badalamenti J.P."/>
            <person name="Herman A."/>
            <person name="Mangelson H."/>
            <person name="Liachko I."/>
            <person name="Sullivan S."/>
            <person name="Sone E.D."/>
            <person name="Koren S."/>
            <person name="Silverstein K.A.T."/>
            <person name="Beckman K.B."/>
            <person name="Gohl D.M."/>
        </authorList>
    </citation>
    <scope>NUCLEOTIDE SEQUENCE</scope>
    <source>
        <strain evidence="1">Duluth1</strain>
        <tissue evidence="1">Whole animal</tissue>
    </source>
</reference>
<dbReference type="Gene3D" id="3.40.50.300">
    <property type="entry name" value="P-loop containing nucleotide triphosphate hydrolases"/>
    <property type="match status" value="1"/>
</dbReference>
<keyword evidence="2" id="KW-1185">Reference proteome</keyword>